<organism evidence="1">
    <name type="scientific">Amphimedon queenslandica</name>
    <name type="common">Sponge</name>
    <dbReference type="NCBI Taxonomy" id="400682"/>
    <lineage>
        <taxon>Eukaryota</taxon>
        <taxon>Metazoa</taxon>
        <taxon>Porifera</taxon>
        <taxon>Demospongiae</taxon>
        <taxon>Heteroscleromorpha</taxon>
        <taxon>Haplosclerida</taxon>
        <taxon>Niphatidae</taxon>
        <taxon>Amphimedon</taxon>
    </lineage>
</organism>
<dbReference type="InParanoid" id="A0A1X7UH66"/>
<reference evidence="1" key="1">
    <citation type="submission" date="2017-05" db="UniProtKB">
        <authorList>
            <consortium name="EnsemblMetazoa"/>
        </authorList>
    </citation>
    <scope>IDENTIFICATION</scope>
</reference>
<protein>
    <submittedName>
        <fullName evidence="1">Uncharacterized protein</fullName>
    </submittedName>
</protein>
<sequence>MAAYDDGYDQGEDMEIAILDGSIEMDIDLSEEELLIGELHSYRSTNVLSPKQHEKNFYGIPVETQQVDYSVAINNQYYNY</sequence>
<dbReference type="EnsemblMetazoa" id="Aqu2.1.26995_001">
    <property type="protein sequence ID" value="Aqu2.1.26995_001"/>
    <property type="gene ID" value="Aqu2.1.26995"/>
</dbReference>
<name>A0A1X7UH66_AMPQE</name>
<dbReference type="AlphaFoldDB" id="A0A1X7UH66"/>
<evidence type="ECO:0000313" key="1">
    <source>
        <dbReference type="EnsemblMetazoa" id="Aqu2.1.26995_001"/>
    </source>
</evidence>
<proteinExistence type="predicted"/>
<accession>A0A1X7UH66</accession>